<proteinExistence type="predicted"/>
<dbReference type="RefSeq" id="WP_261848360.1">
    <property type="nucleotide sequence ID" value="NZ_AP028908.1"/>
</dbReference>
<gene>
    <name evidence="1" type="ORF">PEC302110_23010</name>
</gene>
<reference evidence="2" key="1">
    <citation type="journal article" date="2024" name="Int. J. Syst. Evol. Microbiol.">
        <title>Pectobacterium araliae sp. nov., a pathogen causing bacterial soft rot of Japanese angelica tree in Japan.</title>
        <authorList>
            <person name="Sawada H."/>
            <person name="Someya N."/>
            <person name="Morohoshi T."/>
            <person name="Ono M."/>
            <person name="Satou M."/>
        </authorList>
    </citation>
    <scope>NUCLEOTIDE SEQUENCE [LARGE SCALE GENOMIC DNA]</scope>
    <source>
        <strain evidence="2">MAFF 302110</strain>
    </source>
</reference>
<accession>A0AAN0KMM4</accession>
<dbReference type="AlphaFoldDB" id="A0AAN0KMM4"/>
<sequence length="307" mass="33559">MTTTLSAFHNDTQRKEDLLAQARTAIAQGQLRATTDSYDDNSGKGSVIAVLLGSQQITLAEEKLGIPTNVATLYETLFANFGVLETIDNIQYHDKLPADAQSKLLDWLTAIPVGADLTLLPSAFIARLLQDILSGDILLPEHIPASLDDIIRDTAEAHWRTSRGEPLTEQEWQQLRQNAMAITDGVESGWPHSVATFVESILWPSNEGGRAISDALHFFLATLVSQFSLQHYTPEDRAALSAAMQAFEQLKEDTPEPDQAAILALPEIIAWREVTASGRQNSALTQAKKTVSALSAALHQRLIELIA</sequence>
<dbReference type="KEGG" id="parl:PEC302110_23010"/>
<dbReference type="EMBL" id="AP028908">
    <property type="protein sequence ID" value="BES85204.1"/>
    <property type="molecule type" value="Genomic_DNA"/>
</dbReference>
<evidence type="ECO:0000313" key="1">
    <source>
        <dbReference type="EMBL" id="BES85204.1"/>
    </source>
</evidence>
<protein>
    <submittedName>
        <fullName evidence="1">Uncharacterized protein</fullName>
    </submittedName>
</protein>
<dbReference type="Proteomes" id="UP001377830">
    <property type="component" value="Chromosome"/>
</dbReference>
<keyword evidence="2" id="KW-1185">Reference proteome</keyword>
<organism evidence="1 2">
    <name type="scientific">Pectobacterium araliae</name>
    <dbReference type="NCBI Taxonomy" id="3073862"/>
    <lineage>
        <taxon>Bacteria</taxon>
        <taxon>Pseudomonadati</taxon>
        <taxon>Pseudomonadota</taxon>
        <taxon>Gammaproteobacteria</taxon>
        <taxon>Enterobacterales</taxon>
        <taxon>Pectobacteriaceae</taxon>
        <taxon>Pectobacterium</taxon>
    </lineage>
</organism>
<name>A0AAN0KMM4_9GAMM</name>
<evidence type="ECO:0000313" key="2">
    <source>
        <dbReference type="Proteomes" id="UP001377830"/>
    </source>
</evidence>